<dbReference type="SUPFAM" id="SSF53681">
    <property type="entry name" value="Aspartate/glutamate racemase"/>
    <property type="match status" value="2"/>
</dbReference>
<keyword evidence="1" id="KW-0133">Cell shape</keyword>
<dbReference type="AlphaFoldDB" id="A0A383AQB9"/>
<keyword evidence="3" id="KW-0413">Isomerase</keyword>
<organism evidence="5">
    <name type="scientific">marine metagenome</name>
    <dbReference type="NCBI Taxonomy" id="408172"/>
    <lineage>
        <taxon>unclassified sequences</taxon>
        <taxon>metagenomes</taxon>
        <taxon>ecological metagenomes</taxon>
    </lineage>
</organism>
<gene>
    <name evidence="5" type="ORF">METZ01_LOCUS462796</name>
</gene>
<dbReference type="PANTHER" id="PTHR21198:SF2">
    <property type="entry name" value="GLUTAMATE RACEMASE"/>
    <property type="match status" value="1"/>
</dbReference>
<dbReference type="GO" id="GO:0071555">
    <property type="term" value="P:cell wall organization"/>
    <property type="evidence" value="ECO:0007669"/>
    <property type="project" value="UniProtKB-KW"/>
</dbReference>
<dbReference type="Pfam" id="PF01177">
    <property type="entry name" value="Asp_Glu_race"/>
    <property type="match status" value="1"/>
</dbReference>
<dbReference type="InterPro" id="IPR033134">
    <property type="entry name" value="Asp/Glu_racemase_AS_2"/>
</dbReference>
<dbReference type="GO" id="GO:0008360">
    <property type="term" value="P:regulation of cell shape"/>
    <property type="evidence" value="ECO:0007669"/>
    <property type="project" value="UniProtKB-KW"/>
</dbReference>
<name>A0A383AQB9_9ZZZZ</name>
<keyword evidence="4" id="KW-0961">Cell wall biogenesis/degradation</keyword>
<proteinExistence type="predicted"/>
<protein>
    <submittedName>
        <fullName evidence="5">Uncharacterized protein</fullName>
    </submittedName>
</protein>
<dbReference type="Gene3D" id="3.40.50.1860">
    <property type="match status" value="2"/>
</dbReference>
<dbReference type="PANTHER" id="PTHR21198">
    <property type="entry name" value="GLUTAMATE RACEMASE"/>
    <property type="match status" value="1"/>
</dbReference>
<evidence type="ECO:0000256" key="1">
    <source>
        <dbReference type="ARBA" id="ARBA00022960"/>
    </source>
</evidence>
<sequence>RIIQFLIEKKCKTIVIACNSASSVSFQSGKEIAKNIPVFNAITPVVTKVAQQSSGSNIGVIGTKATIQSNIYEREIKAICSTAKVFSLATPLLAPMIEEGFINESISHTIIANYLSNKKLAAIDHLILACTHYPLIHQKIKDYYKGKVIVIDSANIVAEHIAKQLKVDNLLNDSAKTEHHFYVSNYTKSFEKSAKFFFREDLKLEEMNLWA</sequence>
<dbReference type="FunFam" id="3.40.50.1860:FF:000001">
    <property type="entry name" value="Glutamate racemase"/>
    <property type="match status" value="1"/>
</dbReference>
<dbReference type="PROSITE" id="PS00924">
    <property type="entry name" value="ASP_GLU_RACEMASE_2"/>
    <property type="match status" value="1"/>
</dbReference>
<evidence type="ECO:0000256" key="4">
    <source>
        <dbReference type="ARBA" id="ARBA00023316"/>
    </source>
</evidence>
<dbReference type="GO" id="GO:0008881">
    <property type="term" value="F:glutamate racemase activity"/>
    <property type="evidence" value="ECO:0007669"/>
    <property type="project" value="TreeGrafter"/>
</dbReference>
<reference evidence="5" key="1">
    <citation type="submission" date="2018-05" db="EMBL/GenBank/DDBJ databases">
        <authorList>
            <person name="Lanie J.A."/>
            <person name="Ng W.-L."/>
            <person name="Kazmierczak K.M."/>
            <person name="Andrzejewski T.M."/>
            <person name="Davidsen T.M."/>
            <person name="Wayne K.J."/>
            <person name="Tettelin H."/>
            <person name="Glass J.I."/>
            <person name="Rusch D."/>
            <person name="Podicherti R."/>
            <person name="Tsui H.-C.T."/>
            <person name="Winkler M.E."/>
        </authorList>
    </citation>
    <scope>NUCLEOTIDE SEQUENCE</scope>
</reference>
<evidence type="ECO:0000256" key="3">
    <source>
        <dbReference type="ARBA" id="ARBA00023235"/>
    </source>
</evidence>
<feature type="non-terminal residue" evidence="5">
    <location>
        <position position="1"/>
    </location>
</feature>
<dbReference type="PROSITE" id="PS00923">
    <property type="entry name" value="ASP_GLU_RACEMASE_1"/>
    <property type="match status" value="1"/>
</dbReference>
<evidence type="ECO:0000256" key="2">
    <source>
        <dbReference type="ARBA" id="ARBA00022984"/>
    </source>
</evidence>
<keyword evidence="2" id="KW-0573">Peptidoglycan synthesis</keyword>
<dbReference type="GO" id="GO:0009252">
    <property type="term" value="P:peptidoglycan biosynthetic process"/>
    <property type="evidence" value="ECO:0007669"/>
    <property type="project" value="UniProtKB-KW"/>
</dbReference>
<evidence type="ECO:0000313" key="5">
    <source>
        <dbReference type="EMBL" id="SVE09942.1"/>
    </source>
</evidence>
<dbReference type="InterPro" id="IPR001920">
    <property type="entry name" value="Asp/Glu_race"/>
</dbReference>
<dbReference type="InterPro" id="IPR015942">
    <property type="entry name" value="Asp/Glu/hydantoin_racemase"/>
</dbReference>
<accession>A0A383AQB9</accession>
<dbReference type="InterPro" id="IPR018187">
    <property type="entry name" value="Asp/Glu_racemase_AS_1"/>
</dbReference>
<dbReference type="EMBL" id="UINC01194047">
    <property type="protein sequence ID" value="SVE09942.1"/>
    <property type="molecule type" value="Genomic_DNA"/>
</dbReference>